<evidence type="ECO:0000259" key="8">
    <source>
        <dbReference type="PROSITE" id="PS50928"/>
    </source>
</evidence>
<evidence type="ECO:0000256" key="3">
    <source>
        <dbReference type="ARBA" id="ARBA00022475"/>
    </source>
</evidence>
<sequence>MGRLRYTASRLLQAIPVLIGVVTITFFLTDAIPGDPVQIMLGPSPSAQQADAIRAKFGLDQPLYVRYFNYLLDVAQGQLGESIYYGVPVSQKILERLPVTLFLLLSSFAFALLTAIPLGILSAKRRNEPTDHVSRVVALFGVSTPSFWIGLMLIIVFSYNLGWLPATNIVLPWADPTTVDAASNTAPWYIGQWHVIVTSARHLVLPMITLGTLQMAAFTRIERSSMLEVLGEEYVKLARAYGVSEFTIVRKHAFRNAQLPLLTLVGLQLTSALGGAVLTETVFSINGMGRLIITAIQNQDYPLVMGTTLVFGIVFVVGVIVTDLSYAYIDPRVSFEGSE</sequence>
<dbReference type="SUPFAM" id="SSF161098">
    <property type="entry name" value="MetI-like"/>
    <property type="match status" value="1"/>
</dbReference>
<accession>A0ABD5RPX7</accession>
<gene>
    <name evidence="9" type="ORF">ACFPYI_13265</name>
</gene>
<evidence type="ECO:0000256" key="7">
    <source>
        <dbReference type="RuleBase" id="RU363032"/>
    </source>
</evidence>
<dbReference type="RefSeq" id="WP_247415459.1">
    <property type="nucleotide sequence ID" value="NZ_JALLGW010000001.1"/>
</dbReference>
<evidence type="ECO:0000313" key="10">
    <source>
        <dbReference type="Proteomes" id="UP001596099"/>
    </source>
</evidence>
<organism evidence="9 10">
    <name type="scientific">Halomarina salina</name>
    <dbReference type="NCBI Taxonomy" id="1872699"/>
    <lineage>
        <taxon>Archaea</taxon>
        <taxon>Methanobacteriati</taxon>
        <taxon>Methanobacteriota</taxon>
        <taxon>Stenosarchaea group</taxon>
        <taxon>Halobacteria</taxon>
        <taxon>Halobacteriales</taxon>
        <taxon>Natronomonadaceae</taxon>
        <taxon>Halomarina</taxon>
    </lineage>
</organism>
<dbReference type="EMBL" id="JBHSQH010000001">
    <property type="protein sequence ID" value="MFC5972304.1"/>
    <property type="molecule type" value="Genomic_DNA"/>
</dbReference>
<feature type="transmembrane region" description="Helical" evidence="7">
    <location>
        <begin position="133"/>
        <end position="159"/>
    </location>
</feature>
<dbReference type="Pfam" id="PF19300">
    <property type="entry name" value="BPD_transp_1_N"/>
    <property type="match status" value="1"/>
</dbReference>
<dbReference type="InterPro" id="IPR000515">
    <property type="entry name" value="MetI-like"/>
</dbReference>
<evidence type="ECO:0000256" key="5">
    <source>
        <dbReference type="ARBA" id="ARBA00022989"/>
    </source>
</evidence>
<dbReference type="InterPro" id="IPR035906">
    <property type="entry name" value="MetI-like_sf"/>
</dbReference>
<evidence type="ECO:0000256" key="4">
    <source>
        <dbReference type="ARBA" id="ARBA00022692"/>
    </source>
</evidence>
<keyword evidence="5 7" id="KW-1133">Transmembrane helix</keyword>
<evidence type="ECO:0000313" key="9">
    <source>
        <dbReference type="EMBL" id="MFC5972304.1"/>
    </source>
</evidence>
<reference evidence="9 10" key="1">
    <citation type="journal article" date="2019" name="Int. J. Syst. Evol. Microbiol.">
        <title>The Global Catalogue of Microorganisms (GCM) 10K type strain sequencing project: providing services to taxonomists for standard genome sequencing and annotation.</title>
        <authorList>
            <consortium name="The Broad Institute Genomics Platform"/>
            <consortium name="The Broad Institute Genome Sequencing Center for Infectious Disease"/>
            <person name="Wu L."/>
            <person name="Ma J."/>
        </authorList>
    </citation>
    <scope>NUCLEOTIDE SEQUENCE [LARGE SCALE GENOMIC DNA]</scope>
    <source>
        <strain evidence="9 10">CGMCC 1.12543</strain>
    </source>
</reference>
<feature type="transmembrane region" description="Helical" evidence="7">
    <location>
        <begin position="259"/>
        <end position="283"/>
    </location>
</feature>
<comment type="subcellular location">
    <subcellularLocation>
        <location evidence="1 7">Cell membrane</location>
        <topology evidence="1 7">Multi-pass membrane protein</topology>
    </subcellularLocation>
</comment>
<evidence type="ECO:0000256" key="2">
    <source>
        <dbReference type="ARBA" id="ARBA00022448"/>
    </source>
</evidence>
<comment type="similarity">
    <text evidence="7">Belongs to the binding-protein-dependent transport system permease family.</text>
</comment>
<keyword evidence="10" id="KW-1185">Reference proteome</keyword>
<evidence type="ECO:0000256" key="1">
    <source>
        <dbReference type="ARBA" id="ARBA00004651"/>
    </source>
</evidence>
<comment type="caution">
    <text evidence="9">The sequence shown here is derived from an EMBL/GenBank/DDBJ whole genome shotgun (WGS) entry which is preliminary data.</text>
</comment>
<feature type="transmembrane region" description="Helical" evidence="7">
    <location>
        <begin position="99"/>
        <end position="121"/>
    </location>
</feature>
<dbReference type="AlphaFoldDB" id="A0ABD5RPX7"/>
<keyword evidence="3" id="KW-1003">Cell membrane</keyword>
<feature type="transmembrane region" description="Helical" evidence="7">
    <location>
        <begin position="12"/>
        <end position="32"/>
    </location>
</feature>
<evidence type="ECO:0000256" key="6">
    <source>
        <dbReference type="ARBA" id="ARBA00023136"/>
    </source>
</evidence>
<dbReference type="Proteomes" id="UP001596099">
    <property type="component" value="Unassembled WGS sequence"/>
</dbReference>
<feature type="domain" description="ABC transmembrane type-1" evidence="8">
    <location>
        <begin position="97"/>
        <end position="326"/>
    </location>
</feature>
<dbReference type="PROSITE" id="PS50928">
    <property type="entry name" value="ABC_TM1"/>
    <property type="match status" value="1"/>
</dbReference>
<keyword evidence="4 7" id="KW-0812">Transmembrane</keyword>
<dbReference type="Gene3D" id="1.10.3720.10">
    <property type="entry name" value="MetI-like"/>
    <property type="match status" value="1"/>
</dbReference>
<proteinExistence type="inferred from homology"/>
<dbReference type="InterPro" id="IPR045621">
    <property type="entry name" value="BPD_transp_1_N"/>
</dbReference>
<feature type="transmembrane region" description="Helical" evidence="7">
    <location>
        <begin position="303"/>
        <end position="329"/>
    </location>
</feature>
<protein>
    <submittedName>
        <fullName evidence="9">ABC transporter permease</fullName>
    </submittedName>
</protein>
<name>A0ABD5RPX7_9EURY</name>
<dbReference type="PANTHER" id="PTHR43163">
    <property type="entry name" value="DIPEPTIDE TRANSPORT SYSTEM PERMEASE PROTEIN DPPB-RELATED"/>
    <property type="match status" value="1"/>
</dbReference>
<keyword evidence="2 7" id="KW-0813">Transport</keyword>
<dbReference type="Pfam" id="PF00528">
    <property type="entry name" value="BPD_transp_1"/>
    <property type="match status" value="1"/>
</dbReference>
<dbReference type="GO" id="GO:0005886">
    <property type="term" value="C:plasma membrane"/>
    <property type="evidence" value="ECO:0007669"/>
    <property type="project" value="UniProtKB-SubCell"/>
</dbReference>
<dbReference type="PANTHER" id="PTHR43163:SF6">
    <property type="entry name" value="DIPEPTIDE TRANSPORT SYSTEM PERMEASE PROTEIN DPPB-RELATED"/>
    <property type="match status" value="1"/>
</dbReference>
<keyword evidence="6 7" id="KW-0472">Membrane</keyword>
<dbReference type="CDD" id="cd06261">
    <property type="entry name" value="TM_PBP2"/>
    <property type="match status" value="1"/>
</dbReference>